<feature type="domain" description="Plastocyanin-like" evidence="6">
    <location>
        <begin position="256"/>
        <end position="405"/>
    </location>
</feature>
<accession>A0A6P8ZH92</accession>
<dbReference type="GO" id="GO:0016491">
    <property type="term" value="F:oxidoreductase activity"/>
    <property type="evidence" value="ECO:0007669"/>
    <property type="project" value="UniProtKB-KW"/>
</dbReference>
<dbReference type="FunFam" id="2.60.40.420:FF:000045">
    <property type="entry name" value="Laccase 2"/>
    <property type="match status" value="1"/>
</dbReference>
<comment type="similarity">
    <text evidence="1">Belongs to the multicopper oxidase family.</text>
</comment>
<feature type="signal peptide" evidence="5">
    <location>
        <begin position="1"/>
        <end position="24"/>
    </location>
</feature>
<dbReference type="PROSITE" id="PS51257">
    <property type="entry name" value="PROKAR_LIPOPROTEIN"/>
    <property type="match status" value="1"/>
</dbReference>
<keyword evidence="9" id="KW-1185">Reference proteome</keyword>
<dbReference type="FunFam" id="2.60.40.420:FF:000031">
    <property type="entry name" value="Laccase-2 isoform A"/>
    <property type="match status" value="1"/>
</dbReference>
<dbReference type="InterPro" id="IPR002355">
    <property type="entry name" value="Cu_oxidase_Cu_BS"/>
</dbReference>
<dbReference type="InterPro" id="IPR011706">
    <property type="entry name" value="Cu-oxidase_C"/>
</dbReference>
<dbReference type="GO" id="GO:0005886">
    <property type="term" value="C:plasma membrane"/>
    <property type="evidence" value="ECO:0007669"/>
    <property type="project" value="TreeGrafter"/>
</dbReference>
<dbReference type="InterPro" id="IPR011707">
    <property type="entry name" value="Cu-oxidase-like_N"/>
</dbReference>
<evidence type="ECO:0000259" key="7">
    <source>
        <dbReference type="Pfam" id="PF07731"/>
    </source>
</evidence>
<keyword evidence="2" id="KW-0479">Metal-binding</keyword>
<dbReference type="CDD" id="cd13905">
    <property type="entry name" value="CuRO_3_tcLLC2_insect_like"/>
    <property type="match status" value="1"/>
</dbReference>
<dbReference type="OrthoDB" id="2121828at2759"/>
<keyword evidence="5" id="KW-0732">Signal</keyword>
<protein>
    <submittedName>
        <fullName evidence="10">Laccase-1-like</fullName>
    </submittedName>
</protein>
<name>A0A6P8ZH92_THRPL</name>
<dbReference type="GO" id="GO:0005507">
    <property type="term" value="F:copper ion binding"/>
    <property type="evidence" value="ECO:0007669"/>
    <property type="project" value="InterPro"/>
</dbReference>
<keyword evidence="3" id="KW-0560">Oxidoreductase</keyword>
<evidence type="ECO:0000256" key="4">
    <source>
        <dbReference type="SAM" id="MobiDB-lite"/>
    </source>
</evidence>
<evidence type="ECO:0000313" key="9">
    <source>
        <dbReference type="Proteomes" id="UP000515158"/>
    </source>
</evidence>
<feature type="chain" id="PRO_5028445073" evidence="5">
    <location>
        <begin position="25"/>
        <end position="677"/>
    </location>
</feature>
<evidence type="ECO:0000313" key="10">
    <source>
        <dbReference type="RefSeq" id="XP_034231449.1"/>
    </source>
</evidence>
<evidence type="ECO:0000256" key="5">
    <source>
        <dbReference type="SAM" id="SignalP"/>
    </source>
</evidence>
<dbReference type="AlphaFoldDB" id="A0A6P8ZH92"/>
<evidence type="ECO:0000256" key="2">
    <source>
        <dbReference type="ARBA" id="ARBA00022723"/>
    </source>
</evidence>
<dbReference type="CDD" id="cd13858">
    <property type="entry name" value="CuRO_1_tcLCC2_insect_like"/>
    <property type="match status" value="1"/>
</dbReference>
<organism evidence="10">
    <name type="scientific">Thrips palmi</name>
    <name type="common">Melon thrips</name>
    <dbReference type="NCBI Taxonomy" id="161013"/>
    <lineage>
        <taxon>Eukaryota</taxon>
        <taxon>Metazoa</taxon>
        <taxon>Ecdysozoa</taxon>
        <taxon>Arthropoda</taxon>
        <taxon>Hexapoda</taxon>
        <taxon>Insecta</taxon>
        <taxon>Pterygota</taxon>
        <taxon>Neoptera</taxon>
        <taxon>Paraneoptera</taxon>
        <taxon>Thysanoptera</taxon>
        <taxon>Terebrantia</taxon>
        <taxon>Thripoidea</taxon>
        <taxon>Thripidae</taxon>
        <taxon>Thrips</taxon>
    </lineage>
</organism>
<dbReference type="PROSITE" id="PS00079">
    <property type="entry name" value="MULTICOPPER_OXIDASE1"/>
    <property type="match status" value="1"/>
</dbReference>
<proteinExistence type="inferred from homology"/>
<dbReference type="GO" id="GO:0006826">
    <property type="term" value="P:iron ion transport"/>
    <property type="evidence" value="ECO:0007669"/>
    <property type="project" value="TreeGrafter"/>
</dbReference>
<evidence type="ECO:0000259" key="6">
    <source>
        <dbReference type="Pfam" id="PF00394"/>
    </source>
</evidence>
<dbReference type="Pfam" id="PF00394">
    <property type="entry name" value="Cu-oxidase"/>
    <property type="match status" value="1"/>
</dbReference>
<dbReference type="InterPro" id="IPR033138">
    <property type="entry name" value="Cu_oxidase_CS"/>
</dbReference>
<dbReference type="KEGG" id="tpal:117639683"/>
<dbReference type="InterPro" id="IPR008972">
    <property type="entry name" value="Cupredoxin"/>
</dbReference>
<sequence>MKQGLLAVLLAGLGLACFAPQGLAVDVHLANAVPDDFPALNDALLLASLQEDDADLDERRVWLDGEESDRRARPRPRASRPASCHRPCGQDGDDEPMICYFRWRVEAYVTMGRACGGCPRNVTDCTLPQCVTADGYEKGVLTVNRKIPGPSIHVCRGDIVVVDVKNMMPGRSTTIHWHGMRQRASPHMDGVPMLTQCPIPENGIFRYRFRAEEVGTHFWHSHDGMQKMDGIVGAMVVRGPRDEEPYGHLYDYDLRSHTILVTDWFHTDADQRFPGLQRRESGQLPDSYLINGRGSYRLTVDSEAPYAVFRVSRGRRYRLRLIGGTCASCAYSITVEGHRLKLIAVDVTPVRAVEVDTLTMSPGERYDVILDADQPVAAYWIHVRGLGACALLGAHQVAVLRYSEAGASLPTSRHPGRIGLPLGVVVGPENSICATDNPSEVCVHHLESLRPAPPAVLDRDVSVRLPMEFSFRFYSDEELFRSDTFHRFFIPPLFPPASARVNNISNVLGPSPLLSQLDSVPEHLFCSRQMLASCQPRGTCECLHLVKIPLGEVVEFVIADAGRIRNGLSHPFHVHGNYFRILALGLFAPGQTVADVTRLLDAGEIPFSLRPVEKDTIAVPSGGYAVVRMVADNPGYWMFHCHFLYHLVAGMSVVLQVGEPDDMVPTPRGFTTCGDFF</sequence>
<dbReference type="PANTHER" id="PTHR11709:SF232">
    <property type="entry name" value="STRAW, ISOFORM G"/>
    <property type="match status" value="1"/>
</dbReference>
<evidence type="ECO:0000256" key="1">
    <source>
        <dbReference type="ARBA" id="ARBA00010609"/>
    </source>
</evidence>
<dbReference type="CDD" id="cd13884">
    <property type="entry name" value="CuRO_2_tcLCC_insect_like"/>
    <property type="match status" value="1"/>
</dbReference>
<dbReference type="SUPFAM" id="SSF49503">
    <property type="entry name" value="Cupredoxins"/>
    <property type="match status" value="3"/>
</dbReference>
<feature type="region of interest" description="Disordered" evidence="4">
    <location>
        <begin position="66"/>
        <end position="88"/>
    </location>
</feature>
<dbReference type="Gene3D" id="2.60.40.420">
    <property type="entry name" value="Cupredoxins - blue copper proteins"/>
    <property type="match status" value="3"/>
</dbReference>
<dbReference type="Proteomes" id="UP000515158">
    <property type="component" value="Unplaced"/>
</dbReference>
<feature type="domain" description="Plastocyanin-like" evidence="8">
    <location>
        <begin position="132"/>
        <end position="240"/>
    </location>
</feature>
<gene>
    <name evidence="10" type="primary">LOC117639683</name>
</gene>
<dbReference type="InterPro" id="IPR045087">
    <property type="entry name" value="Cu-oxidase_fam"/>
</dbReference>
<dbReference type="Pfam" id="PF07731">
    <property type="entry name" value="Cu-oxidase_2"/>
    <property type="match status" value="1"/>
</dbReference>
<feature type="domain" description="Plastocyanin-like" evidence="7">
    <location>
        <begin position="535"/>
        <end position="659"/>
    </location>
</feature>
<dbReference type="InterPro" id="IPR001117">
    <property type="entry name" value="Cu-oxidase_2nd"/>
</dbReference>
<dbReference type="Pfam" id="PF07732">
    <property type="entry name" value="Cu-oxidase_3"/>
    <property type="match status" value="1"/>
</dbReference>
<dbReference type="PANTHER" id="PTHR11709">
    <property type="entry name" value="MULTI-COPPER OXIDASE"/>
    <property type="match status" value="1"/>
</dbReference>
<dbReference type="GeneID" id="117639683"/>
<dbReference type="InParanoid" id="A0A6P8ZH92"/>
<dbReference type="PROSITE" id="PS00080">
    <property type="entry name" value="MULTICOPPER_OXIDASE2"/>
    <property type="match status" value="1"/>
</dbReference>
<dbReference type="RefSeq" id="XP_034231449.1">
    <property type="nucleotide sequence ID" value="XM_034375558.1"/>
</dbReference>
<evidence type="ECO:0000256" key="3">
    <source>
        <dbReference type="ARBA" id="ARBA00023002"/>
    </source>
</evidence>
<evidence type="ECO:0000259" key="8">
    <source>
        <dbReference type="Pfam" id="PF07732"/>
    </source>
</evidence>
<reference evidence="10" key="1">
    <citation type="submission" date="2025-08" db="UniProtKB">
        <authorList>
            <consortium name="RefSeq"/>
        </authorList>
    </citation>
    <scope>IDENTIFICATION</scope>
    <source>
        <tissue evidence="10">Total insect</tissue>
    </source>
</reference>